<gene>
    <name evidence="2" type="ORF">GCM10011501_32140</name>
</gene>
<keyword evidence="1" id="KW-1133">Transmembrane helix</keyword>
<dbReference type="EMBL" id="BNAH01000015">
    <property type="protein sequence ID" value="GHF00231.1"/>
    <property type="molecule type" value="Genomic_DNA"/>
</dbReference>
<keyword evidence="1" id="KW-0812">Transmembrane</keyword>
<evidence type="ECO:0000313" key="2">
    <source>
        <dbReference type="EMBL" id="GHF00231.1"/>
    </source>
</evidence>
<keyword evidence="3" id="KW-1185">Reference proteome</keyword>
<dbReference type="Proteomes" id="UP000626370">
    <property type="component" value="Unassembled WGS sequence"/>
</dbReference>
<keyword evidence="1" id="KW-0472">Membrane</keyword>
<protein>
    <submittedName>
        <fullName evidence="2">Uncharacterized protein</fullName>
    </submittedName>
</protein>
<comment type="caution">
    <text evidence="2">The sequence shown here is derived from an EMBL/GenBank/DDBJ whole genome shotgun (WGS) entry which is preliminary data.</text>
</comment>
<evidence type="ECO:0000256" key="1">
    <source>
        <dbReference type="SAM" id="Phobius"/>
    </source>
</evidence>
<sequence>MIKYVLLFKKLLCFLVFLLLTITLTGIVSSSEINHSVEYKSSVAEINKSANSLGVFVTVNQAANFNHLNQITIDYILVALLVLFVTHVVNYQWYKPTTSPPCWYIVLRYGSRLYISGWKASNLQYKVKLTSPH</sequence>
<proteinExistence type="predicted"/>
<feature type="transmembrane region" description="Helical" evidence="1">
    <location>
        <begin position="75"/>
        <end position="94"/>
    </location>
</feature>
<reference evidence="3" key="1">
    <citation type="journal article" date="2019" name="Int. J. Syst. Evol. Microbiol.">
        <title>The Global Catalogue of Microorganisms (GCM) 10K type strain sequencing project: providing services to taxonomists for standard genome sequencing and annotation.</title>
        <authorList>
            <consortium name="The Broad Institute Genomics Platform"/>
            <consortium name="The Broad Institute Genome Sequencing Center for Infectious Disease"/>
            <person name="Wu L."/>
            <person name="Ma J."/>
        </authorList>
    </citation>
    <scope>NUCLEOTIDE SEQUENCE [LARGE SCALE GENOMIC DNA]</scope>
    <source>
        <strain evidence="3">CGMCC 1.15922</strain>
    </source>
</reference>
<organism evidence="2 3">
    <name type="scientific">Thalassotalea profundi</name>
    <dbReference type="NCBI Taxonomy" id="2036687"/>
    <lineage>
        <taxon>Bacteria</taxon>
        <taxon>Pseudomonadati</taxon>
        <taxon>Pseudomonadota</taxon>
        <taxon>Gammaproteobacteria</taxon>
        <taxon>Alteromonadales</taxon>
        <taxon>Colwelliaceae</taxon>
        <taxon>Thalassotalea</taxon>
    </lineage>
</organism>
<evidence type="ECO:0000313" key="3">
    <source>
        <dbReference type="Proteomes" id="UP000626370"/>
    </source>
</evidence>
<accession>A0ABQ3J3E0</accession>
<name>A0ABQ3J3E0_9GAMM</name>